<keyword evidence="2" id="KW-1185">Reference proteome</keyword>
<comment type="caution">
    <text evidence="1">The sequence shown here is derived from an EMBL/GenBank/DDBJ whole genome shotgun (WGS) entry which is preliminary data.</text>
</comment>
<organism evidence="1 2">
    <name type="scientific">Mycena rosella</name>
    <name type="common">Pink bonnet</name>
    <name type="synonym">Agaricus rosellus</name>
    <dbReference type="NCBI Taxonomy" id="1033263"/>
    <lineage>
        <taxon>Eukaryota</taxon>
        <taxon>Fungi</taxon>
        <taxon>Dikarya</taxon>
        <taxon>Basidiomycota</taxon>
        <taxon>Agaricomycotina</taxon>
        <taxon>Agaricomycetes</taxon>
        <taxon>Agaricomycetidae</taxon>
        <taxon>Agaricales</taxon>
        <taxon>Marasmiineae</taxon>
        <taxon>Mycenaceae</taxon>
        <taxon>Mycena</taxon>
    </lineage>
</organism>
<dbReference type="AlphaFoldDB" id="A0AAD7CYS7"/>
<dbReference type="Gene3D" id="3.30.710.10">
    <property type="entry name" value="Potassium Channel Kv1.1, Chain A"/>
    <property type="match status" value="1"/>
</dbReference>
<gene>
    <name evidence="1" type="ORF">B0H17DRAFT_949103</name>
</gene>
<accession>A0AAD7CYS7</accession>
<proteinExistence type="predicted"/>
<dbReference type="EMBL" id="JARKIE010000184">
    <property type="protein sequence ID" value="KAJ7669779.1"/>
    <property type="molecule type" value="Genomic_DNA"/>
</dbReference>
<evidence type="ECO:0000313" key="2">
    <source>
        <dbReference type="Proteomes" id="UP001221757"/>
    </source>
</evidence>
<dbReference type="SUPFAM" id="SSF54695">
    <property type="entry name" value="POZ domain"/>
    <property type="match status" value="1"/>
</dbReference>
<name>A0AAD7CYS7_MYCRO</name>
<reference evidence="1" key="1">
    <citation type="submission" date="2023-03" db="EMBL/GenBank/DDBJ databases">
        <title>Massive genome expansion in bonnet fungi (Mycena s.s.) driven by repeated elements and novel gene families across ecological guilds.</title>
        <authorList>
            <consortium name="Lawrence Berkeley National Laboratory"/>
            <person name="Harder C.B."/>
            <person name="Miyauchi S."/>
            <person name="Viragh M."/>
            <person name="Kuo A."/>
            <person name="Thoen E."/>
            <person name="Andreopoulos B."/>
            <person name="Lu D."/>
            <person name="Skrede I."/>
            <person name="Drula E."/>
            <person name="Henrissat B."/>
            <person name="Morin E."/>
            <person name="Kohler A."/>
            <person name="Barry K."/>
            <person name="LaButti K."/>
            <person name="Morin E."/>
            <person name="Salamov A."/>
            <person name="Lipzen A."/>
            <person name="Mereny Z."/>
            <person name="Hegedus B."/>
            <person name="Baldrian P."/>
            <person name="Stursova M."/>
            <person name="Weitz H."/>
            <person name="Taylor A."/>
            <person name="Grigoriev I.V."/>
            <person name="Nagy L.G."/>
            <person name="Martin F."/>
            <person name="Kauserud H."/>
        </authorList>
    </citation>
    <scope>NUCLEOTIDE SEQUENCE</scope>
    <source>
        <strain evidence="1">CBHHK067</strain>
    </source>
</reference>
<evidence type="ECO:0008006" key="3">
    <source>
        <dbReference type="Google" id="ProtNLM"/>
    </source>
</evidence>
<evidence type="ECO:0000313" key="1">
    <source>
        <dbReference type="EMBL" id="KAJ7669779.1"/>
    </source>
</evidence>
<dbReference type="InterPro" id="IPR011333">
    <property type="entry name" value="SKP1/BTB/POZ_sf"/>
</dbReference>
<sequence>MQNASAVPVVPPPLVREDSLWFSDATLIIQAERSVFRVFPGILAAKSPVFHDMLAFPQPENGEAIDGCPVVHLTDSAIDTAYFLKAIFHYDFFEAWPSDVDFHIISGVLRLSQKYQVDPLKKRALRHISERCPSSLDQWGVKQWAVHPILLVNLAREVSADWILPTALASCCWLLAEELVHGVASATGHATLAPSDILLCMYALGQFQTTWTNRVLAFLWTPFSIPGCVSPAACFTARVGYRRDAEDWREDDMGVLDLWDEHDWSNLREDVCGACFAAMQVSHQLARREYWDALPLIFGLPDWDTLLARRAAALE</sequence>
<dbReference type="Proteomes" id="UP001221757">
    <property type="component" value="Unassembled WGS sequence"/>
</dbReference>
<protein>
    <recommendedName>
        <fullName evidence="3">BTB domain-containing protein</fullName>
    </recommendedName>
</protein>